<organism evidence="1 2">
    <name type="scientific">Mesorhizobium plurifarium</name>
    <dbReference type="NCBI Taxonomy" id="69974"/>
    <lineage>
        <taxon>Bacteria</taxon>
        <taxon>Pseudomonadati</taxon>
        <taxon>Pseudomonadota</taxon>
        <taxon>Alphaproteobacteria</taxon>
        <taxon>Hyphomicrobiales</taxon>
        <taxon>Phyllobacteriaceae</taxon>
        <taxon>Mesorhizobium</taxon>
    </lineage>
</organism>
<dbReference type="EMBL" id="CCNE01000009">
    <property type="protein sequence ID" value="CDX52727.1"/>
    <property type="molecule type" value="Genomic_DNA"/>
</dbReference>
<evidence type="ECO:0000313" key="2">
    <source>
        <dbReference type="Proteomes" id="UP000046122"/>
    </source>
</evidence>
<name>A0A090GTC2_MESPL</name>
<dbReference type="Proteomes" id="UP000046122">
    <property type="component" value="Unassembled WGS sequence"/>
</dbReference>
<proteinExistence type="predicted"/>
<protein>
    <submittedName>
        <fullName evidence="1">Uncharacterized protein</fullName>
    </submittedName>
</protein>
<sequence>MSLMVPNRIRNSLGFYFTHAMVALIDESSQQLKAYRRFRYLSDDFFVKISKTHNGASTRGAVTHEGG</sequence>
<reference evidence="1 2" key="1">
    <citation type="submission" date="2014-08" db="EMBL/GenBank/DDBJ databases">
        <authorList>
            <person name="Moulin Lionel"/>
        </authorList>
    </citation>
    <scope>NUCLEOTIDE SEQUENCE [LARGE SCALE GENOMIC DNA]</scope>
</reference>
<gene>
    <name evidence="1" type="ORF">MPL3365_170056</name>
</gene>
<dbReference type="AlphaFoldDB" id="A0A090GTC2"/>
<accession>A0A090GTC2</accession>
<evidence type="ECO:0000313" key="1">
    <source>
        <dbReference type="EMBL" id="CDX52727.1"/>
    </source>
</evidence>